<proteinExistence type="inferred from homology"/>
<dbReference type="InterPro" id="IPR019954">
    <property type="entry name" value="Ubiquitin_CS"/>
</dbReference>
<feature type="compositionally biased region" description="Low complexity" evidence="5">
    <location>
        <begin position="559"/>
        <end position="590"/>
    </location>
</feature>
<feature type="domain" description="Ubiquitin-like" evidence="6">
    <location>
        <begin position="730"/>
        <end position="805"/>
    </location>
</feature>
<dbReference type="SUPFAM" id="SSF50998">
    <property type="entry name" value="Quinoprotein alcohol dehydrogenase-like"/>
    <property type="match status" value="1"/>
</dbReference>
<feature type="region of interest" description="Disordered" evidence="5">
    <location>
        <begin position="825"/>
        <end position="897"/>
    </location>
</feature>
<feature type="compositionally biased region" description="Basic and acidic residues" evidence="5">
    <location>
        <begin position="488"/>
        <end position="505"/>
    </location>
</feature>
<feature type="region of interest" description="Disordered" evidence="5">
    <location>
        <begin position="1567"/>
        <end position="1586"/>
    </location>
</feature>
<feature type="region of interest" description="Disordered" evidence="5">
    <location>
        <begin position="656"/>
        <end position="711"/>
    </location>
</feature>
<dbReference type="InterPro" id="IPR011047">
    <property type="entry name" value="Quinoprotein_ADH-like_sf"/>
</dbReference>
<evidence type="ECO:0000259" key="7">
    <source>
        <dbReference type="PROSITE" id="PS50235"/>
    </source>
</evidence>
<feature type="compositionally biased region" description="Low complexity" evidence="5">
    <location>
        <begin position="669"/>
        <end position="679"/>
    </location>
</feature>
<feature type="domain" description="USP" evidence="7">
    <location>
        <begin position="17"/>
        <end position="321"/>
    </location>
</feature>
<feature type="compositionally biased region" description="Low complexity" evidence="5">
    <location>
        <begin position="373"/>
        <end position="387"/>
    </location>
</feature>
<dbReference type="InterPro" id="IPR000626">
    <property type="entry name" value="Ubiquitin-like_dom"/>
</dbReference>
<dbReference type="InterPro" id="IPR018200">
    <property type="entry name" value="USP_CS"/>
</dbReference>
<sequence>MQTSKPSRMAAAVARGPGIVNPGVMCFAIAPTQMLLHIRLLADVLLQGGLVGREVNGVDIIGIMRSVAARMLGCQSKQPIDLTDIFPHLPRICPGLSVNQQEDALQVTVGVLECMHQACVPPTAPGEPEASSPITDIFGGCVDVKVMCRHCGCMNPSSDRFLHISLPAKDVASVEEGLARITAGEVIGDYRCPCCGKKGPADRRATLAALPKRLLVHFNRSVGHAVSETQWEGEKISTQVDYGLELDPCPYMSTSERAHYKLCGLLEHTGKGPEDGHYIAYSRVEDDLEGGVWYSFSDRIVTKLGRHMPAKQPYMLSFELREGPAPRSSARAFPPAAPSPAPEAPGAPYRDALLAGPTAAALSPPKPPEQQRKAGAAARTSGAAAKAQPSAVVKPVALSVPSGAARRPASLRKLPSPLHKAGAAAGASGAAATAQQAAAAKPAALSVPSGAARRPSSPPKPPEQQRKAGAAARTSGAAAKAQQQLGNRDAERAAKAAREAAHMDASRSAAAIAHAAASERASRSGSSGSEGSPIEGLSSTPPAPSKRLLGQGKGRAKARGGADVQAGGADAQAGGAALVPGVSHDSVAASDPPPASSKSEPPPAVHLKMAAQFGGAPGLLTVLPAEVASWLAAWLADAGARMAAWSAAELSSGHVQVQPPPAPSSGCIPAASQPSAAVHAAKDSGASLGRTDGLRSKVGGTSAGRGPGSAEVLTESTLNSAPHLAARRGMQILVRTLRSRTITLEVEPSDTIGAVKAKIWAKDRLPPGFQSLVFSGKQLEDGRTVSAYNIQKASTVHLVLRMRGGMQPQPGDALAATLAATQPQPAATLASSQPQPTATLASSQPQPSATLAATSQPQPAATLAETTQPQPTAPAALSQATQAGNGPSHPATPAEPTEAHIQHAMRLLKYGLALGLSISPLMDALALSPAELAAKLAAAGGSSGGSNTGSSSAAAASGSGRSADSSGGVAAASDADGNAGSGSNGPIASPNAVKGQPGTKYAGNKAHKRPNPSLHHGSPQEAAQRLGRPDLPQQLQAAPSVFGQIRSQVHWAGPVSAMEAGQLLQTADRLVVPWSGVKAALTIGSDLARAAALYSIATVLLACAESGGCRVLASSQFVNRSTGHDGLQQQVHGYHCDNLQGTTMNQQGARRGIHNAPLNQGAHAALALTTGMGAAAPEAAVGYGRGSLLLLLDAALLRGESGLYHANLSGAAEGSEQRCQTCSITYNLAAANSKAAARLHNIGPTLAVVRALERLLADVDLSMCGPHCHLQPRGYACNFWDLEEVGHRGAASRGANVLRDYPEVAGPLWEAEVEAAGGTLSGTAKQQAQERTSGNFMKVTRQGIFDRLQLPEGAQQLMAAAELLGIVPPGIDPVTWARGHWLELSSRGLFDPTKLPEGAQQLLAVAEGARALPADVHPLAWAWGLWARLSDKGMFDATKLPEGARQLLAEAEASGAVPEDKHPVAWAWGQWLKLTDKGLLDATKLPEGARQLLAGAEAAGTVPKDKHPVAWAWGQWLKLTDKGLFNPANKEVVRAGNAKGGAKGGKEAVRKKAGVHNPANKEVVRAGNAKGGAKSTAKRWAKKKHTDASLAARGLVRKDQHVRDAKAARAARSLERKAQGLPPKRKPITMPPRSPSALGKRPRKAPQRPDVTPLAAWHTDSVLTCAVLPGPKLLVSGGEDGAICFTDLTSLKPTGRLEVPPSVGEAVPSLCGHPGEDHTLFAAAGSCVLELDLRAGLGPAAVRRCFAANADEVNCVAASAANGGWLAAADDAGEVQVISLAPAAGEPSTSSAAGSSAAATGTATAAAADGDFPRPARPAAYKTLRRGHSNIAAAAAFRPHRPWELLSGGLDSTVVKWDFSRLRPLQSWNLGSEATASGGQLFNPPMVHCLAVPQTDERTLGRLMAVARGDGCVSLYDADWKQPAASSSSGGSGSGRKGKGGASSKRGGAGGKQQQAAAGAAVPPGRLALLGREQGGHTAAVNCVTFFPGGRQLVSAGNDCRLLLWNLGVAQEQQAAAGAGAAEQQERAEADEQAGGGGSSLRQGGAQQQAAAGEAAEQQPLLAAEHQHARKINWACTADVPGCSFNVFLADTGRRLTALTLAP</sequence>
<dbReference type="Pfam" id="PF00240">
    <property type="entry name" value="ubiquitin"/>
    <property type="match status" value="1"/>
</dbReference>
<dbReference type="PANTHER" id="PTHR45296:SF1">
    <property type="entry name" value="TRANSDUCIN_WD40 REPEAT-LIKE SUPERFAMILY PROTEIN"/>
    <property type="match status" value="1"/>
</dbReference>
<dbReference type="InterPro" id="IPR029071">
    <property type="entry name" value="Ubiquitin-like_domsf"/>
</dbReference>
<dbReference type="Gene3D" id="3.90.70.10">
    <property type="entry name" value="Cysteine proteinases"/>
    <property type="match status" value="1"/>
</dbReference>
<accession>A0A2P6TVE4</accession>
<gene>
    <name evidence="8" type="ORF">C2E21_3566</name>
</gene>
<feature type="region of interest" description="Disordered" evidence="5">
    <location>
        <begin position="441"/>
        <end position="603"/>
    </location>
</feature>
<dbReference type="PROSITE" id="PS00973">
    <property type="entry name" value="USP_2"/>
    <property type="match status" value="1"/>
</dbReference>
<evidence type="ECO:0000313" key="9">
    <source>
        <dbReference type="Proteomes" id="UP000239899"/>
    </source>
</evidence>
<feature type="region of interest" description="Disordered" evidence="5">
    <location>
        <begin position="2018"/>
        <end position="2059"/>
    </location>
</feature>
<dbReference type="Gene3D" id="2.130.10.10">
    <property type="entry name" value="YVTN repeat-like/Quinoprotein amine dehydrogenase"/>
    <property type="match status" value="2"/>
</dbReference>
<feature type="compositionally biased region" description="Low complexity" evidence="5">
    <location>
        <begin position="441"/>
        <end position="455"/>
    </location>
</feature>
<dbReference type="PROSITE" id="PS50235">
    <property type="entry name" value="USP_3"/>
    <property type="match status" value="1"/>
</dbReference>
<feature type="region of interest" description="Disordered" evidence="5">
    <location>
        <begin position="1922"/>
        <end position="1961"/>
    </location>
</feature>
<reference evidence="8 9" key="1">
    <citation type="journal article" date="2018" name="Plant J.">
        <title>Genome sequences of Chlorella sorokiniana UTEX 1602 and Micractinium conductrix SAG 241.80: implications to maltose excretion by a green alga.</title>
        <authorList>
            <person name="Arriola M.B."/>
            <person name="Velmurugan N."/>
            <person name="Zhang Y."/>
            <person name="Plunkett M.H."/>
            <person name="Hondzo H."/>
            <person name="Barney B.M."/>
        </authorList>
    </citation>
    <scope>NUCLEOTIDE SEQUENCE [LARGE SCALE GENOMIC DNA]</scope>
    <source>
        <strain evidence="9">UTEX 1602</strain>
    </source>
</reference>
<feature type="region of interest" description="Disordered" evidence="5">
    <location>
        <begin position="325"/>
        <end position="393"/>
    </location>
</feature>
<dbReference type="InterPro" id="IPR019956">
    <property type="entry name" value="Ubiquitin_dom"/>
</dbReference>
<dbReference type="EMBL" id="LHPG02000006">
    <property type="protein sequence ID" value="PRW58024.1"/>
    <property type="molecule type" value="Genomic_DNA"/>
</dbReference>
<name>A0A2P6TVE4_CHLSO</name>
<dbReference type="PROSITE" id="PS00299">
    <property type="entry name" value="UBIQUITIN_1"/>
    <property type="match status" value="1"/>
</dbReference>
<feature type="repeat" description="WD" evidence="4">
    <location>
        <begin position="1825"/>
        <end position="1867"/>
    </location>
</feature>
<feature type="compositionally biased region" description="Pro residues" evidence="5">
    <location>
        <begin position="591"/>
        <end position="603"/>
    </location>
</feature>
<evidence type="ECO:0000256" key="2">
    <source>
        <dbReference type="ARBA" id="ARBA00022574"/>
    </source>
</evidence>
<evidence type="ECO:0000256" key="5">
    <source>
        <dbReference type="SAM" id="MobiDB-lite"/>
    </source>
</evidence>
<keyword evidence="9" id="KW-1185">Reference proteome</keyword>
<dbReference type="PROSITE" id="PS00678">
    <property type="entry name" value="WD_REPEATS_1"/>
    <property type="match status" value="1"/>
</dbReference>
<dbReference type="OrthoDB" id="2161379at2759"/>
<dbReference type="SUPFAM" id="SSF54236">
    <property type="entry name" value="Ubiquitin-like"/>
    <property type="match status" value="1"/>
</dbReference>
<dbReference type="InterPro" id="IPR001394">
    <property type="entry name" value="Peptidase_C19_UCH"/>
</dbReference>
<feature type="compositionally biased region" description="Low complexity" evidence="5">
    <location>
        <begin position="506"/>
        <end position="539"/>
    </location>
</feature>
<feature type="compositionally biased region" description="Polar residues" evidence="5">
    <location>
        <begin position="831"/>
        <end position="870"/>
    </location>
</feature>
<evidence type="ECO:0000256" key="3">
    <source>
        <dbReference type="ARBA" id="ARBA00022737"/>
    </source>
</evidence>
<keyword evidence="3" id="KW-0677">Repeat</keyword>
<dbReference type="InterPro" id="IPR019775">
    <property type="entry name" value="WD40_repeat_CS"/>
</dbReference>
<organism evidence="8 9">
    <name type="scientific">Chlorella sorokiniana</name>
    <name type="common">Freshwater green alga</name>
    <dbReference type="NCBI Taxonomy" id="3076"/>
    <lineage>
        <taxon>Eukaryota</taxon>
        <taxon>Viridiplantae</taxon>
        <taxon>Chlorophyta</taxon>
        <taxon>core chlorophytes</taxon>
        <taxon>Trebouxiophyceae</taxon>
        <taxon>Chlorellales</taxon>
        <taxon>Chlorellaceae</taxon>
        <taxon>Chlorella clade</taxon>
        <taxon>Chlorella</taxon>
    </lineage>
</organism>
<dbReference type="Pfam" id="PF00400">
    <property type="entry name" value="WD40"/>
    <property type="match status" value="3"/>
</dbReference>
<feature type="compositionally biased region" description="Pro residues" evidence="5">
    <location>
        <begin position="335"/>
        <end position="345"/>
    </location>
</feature>
<dbReference type="PROSITE" id="PS50294">
    <property type="entry name" value="WD_REPEATS_REGION"/>
    <property type="match status" value="1"/>
</dbReference>
<dbReference type="PROSITE" id="PS50053">
    <property type="entry name" value="UBIQUITIN_2"/>
    <property type="match status" value="1"/>
</dbReference>
<feature type="region of interest" description="Disordered" evidence="5">
    <location>
        <begin position="939"/>
        <end position="1024"/>
    </location>
</feature>
<dbReference type="SMART" id="SM00213">
    <property type="entry name" value="UBQ"/>
    <property type="match status" value="1"/>
</dbReference>
<dbReference type="SMART" id="SM00320">
    <property type="entry name" value="WD40"/>
    <property type="match status" value="4"/>
</dbReference>
<feature type="compositionally biased region" description="Low complexity" evidence="5">
    <location>
        <begin position="325"/>
        <end position="334"/>
    </location>
</feature>
<dbReference type="PROSITE" id="PS50082">
    <property type="entry name" value="WD_REPEATS_2"/>
    <property type="match status" value="2"/>
</dbReference>
<dbReference type="SUPFAM" id="SSF54001">
    <property type="entry name" value="Cysteine proteinases"/>
    <property type="match status" value="1"/>
</dbReference>
<feature type="compositionally biased region" description="Low complexity" evidence="5">
    <location>
        <begin position="1942"/>
        <end position="1961"/>
    </location>
</feature>
<keyword evidence="2 4" id="KW-0853">WD repeat</keyword>
<comment type="caution">
    <text evidence="8">The sequence shown here is derived from an EMBL/GenBank/DDBJ whole genome shotgun (WGS) entry which is preliminary data.</text>
</comment>
<evidence type="ECO:0000256" key="4">
    <source>
        <dbReference type="PROSITE-ProRule" id="PRU00221"/>
    </source>
</evidence>
<dbReference type="PRINTS" id="PR00348">
    <property type="entry name" value="UBIQUITIN"/>
</dbReference>
<feature type="compositionally biased region" description="Low complexity" evidence="5">
    <location>
        <begin position="467"/>
        <end position="481"/>
    </location>
</feature>
<evidence type="ECO:0000259" key="6">
    <source>
        <dbReference type="PROSITE" id="PS50053"/>
    </source>
</evidence>
<feature type="compositionally biased region" description="Low complexity" evidence="5">
    <location>
        <begin position="948"/>
        <end position="978"/>
    </location>
</feature>
<dbReference type="InterPro" id="IPR015943">
    <property type="entry name" value="WD40/YVTN_repeat-like_dom_sf"/>
</dbReference>
<feature type="repeat" description="WD" evidence="4">
    <location>
        <begin position="1974"/>
        <end position="2015"/>
    </location>
</feature>
<dbReference type="GO" id="GO:0016579">
    <property type="term" value="P:protein deubiquitination"/>
    <property type="evidence" value="ECO:0007669"/>
    <property type="project" value="InterPro"/>
</dbReference>
<comment type="similarity">
    <text evidence="1">Belongs to the peptidase C19 family.</text>
</comment>
<evidence type="ECO:0000313" key="8">
    <source>
        <dbReference type="EMBL" id="PRW58024.1"/>
    </source>
</evidence>
<feature type="region of interest" description="Disordered" evidence="5">
    <location>
        <begin position="1610"/>
        <end position="1650"/>
    </location>
</feature>
<dbReference type="PANTHER" id="PTHR45296">
    <property type="entry name" value="TRANSDUCIN/WD40 REPEAT-LIKE SUPERFAMILY PROTEIN"/>
    <property type="match status" value="1"/>
</dbReference>
<dbReference type="FunFam" id="3.10.20.90:FF:000160">
    <property type="entry name" value="Polyubiquitin-C"/>
    <property type="match status" value="1"/>
</dbReference>
<dbReference type="Gene3D" id="3.10.20.90">
    <property type="entry name" value="Phosphatidylinositol 3-kinase Catalytic Subunit, Chain A, domain 1"/>
    <property type="match status" value="1"/>
</dbReference>
<dbReference type="Proteomes" id="UP000239899">
    <property type="component" value="Unassembled WGS sequence"/>
</dbReference>
<dbReference type="STRING" id="3076.A0A2P6TVE4"/>
<dbReference type="InterPro" id="IPR028889">
    <property type="entry name" value="USP"/>
</dbReference>
<feature type="compositionally biased region" description="Low complexity" evidence="5">
    <location>
        <begin position="2040"/>
        <end position="2059"/>
    </location>
</feature>
<dbReference type="Pfam" id="PF00443">
    <property type="entry name" value="UCH"/>
    <property type="match status" value="1"/>
</dbReference>
<protein>
    <submittedName>
        <fullName evidence="8">WD repeat-containing 53</fullName>
    </submittedName>
</protein>
<dbReference type="InterPro" id="IPR038765">
    <property type="entry name" value="Papain-like_cys_pep_sf"/>
</dbReference>
<feature type="compositionally biased region" description="Basic residues" evidence="5">
    <location>
        <begin position="1576"/>
        <end position="1585"/>
    </location>
</feature>
<dbReference type="GO" id="GO:0004843">
    <property type="term" value="F:cysteine-type deubiquitinase activity"/>
    <property type="evidence" value="ECO:0007669"/>
    <property type="project" value="InterPro"/>
</dbReference>
<evidence type="ECO:0000256" key="1">
    <source>
        <dbReference type="ARBA" id="ARBA00009085"/>
    </source>
</evidence>
<dbReference type="InterPro" id="IPR001680">
    <property type="entry name" value="WD40_rpt"/>
</dbReference>